<dbReference type="InterPro" id="IPR008927">
    <property type="entry name" value="6-PGluconate_DH-like_C_sf"/>
</dbReference>
<dbReference type="PANTHER" id="PTHR22981:SF7">
    <property type="entry name" value="3-HYDROXYISOBUTYRATE DEHYDROGENASE, MITOCHONDRIAL"/>
    <property type="match status" value="1"/>
</dbReference>
<feature type="active site" evidence="4">
    <location>
        <position position="190"/>
    </location>
</feature>
<dbReference type="InterPro" id="IPR036291">
    <property type="entry name" value="NAD(P)-bd_dom_sf"/>
</dbReference>
<evidence type="ECO:0000259" key="6">
    <source>
        <dbReference type="Pfam" id="PF14833"/>
    </source>
</evidence>
<dbReference type="PANTHER" id="PTHR22981">
    <property type="entry name" value="3-HYDROXYISOBUTYRATE DEHYDROGENASE-RELATED"/>
    <property type="match status" value="1"/>
</dbReference>
<dbReference type="Pfam" id="PF14833">
    <property type="entry name" value="NAD_binding_11"/>
    <property type="match status" value="1"/>
</dbReference>
<dbReference type="Pfam" id="PF03446">
    <property type="entry name" value="NAD_binding_2"/>
    <property type="match status" value="1"/>
</dbReference>
<protein>
    <submittedName>
        <fullName evidence="7">Oxidoreductase</fullName>
    </submittedName>
</protein>
<dbReference type="GO" id="GO:0050661">
    <property type="term" value="F:NADP binding"/>
    <property type="evidence" value="ECO:0007669"/>
    <property type="project" value="InterPro"/>
</dbReference>
<keyword evidence="3" id="KW-0520">NAD</keyword>
<keyword evidence="2" id="KW-0560">Oxidoreductase</keyword>
<sequence length="313" mass="32007">MTGQTPIRPDRAETSGRKAGFVGLGNMGWPMAHNLVEAGFELVVHDASAELAARFAAEHPGARAATGAASFGGLPVVVTMLPNGAIVRDVVLEWDGGIASALEPGAIVLDMSSSNPSDTVALGAALDGRGVRVVDAPVSGGVPRATTGELSIMVGGADEDVATVQPELRLMGDVARQYRTGALGSGHVMKALNNFVAAATYCATAEALVVGKTFGLDTGVIVDTLNTSTGRSFVSDVVFGDNVVTGKYATGFQLGLLAKDVHIAADVAASLGVSAPITALTDERWAESLSRIDGTADHSAAHQAWSEVDLTRD</sequence>
<feature type="domain" description="6-phosphogluconate dehydrogenase NADP-binding" evidence="5">
    <location>
        <begin position="19"/>
        <end position="173"/>
    </location>
</feature>
<reference evidence="7 8" key="2">
    <citation type="submission" date="2020-03" db="EMBL/GenBank/DDBJ databases">
        <authorList>
            <person name="Ichikawa N."/>
            <person name="Kimura A."/>
            <person name="Kitahashi Y."/>
            <person name="Uohara A."/>
        </authorList>
    </citation>
    <scope>NUCLEOTIDE SEQUENCE [LARGE SCALE GENOMIC DNA]</scope>
    <source>
        <strain evidence="7 8">NBRC 107702</strain>
    </source>
</reference>
<dbReference type="GO" id="GO:0051287">
    <property type="term" value="F:NAD binding"/>
    <property type="evidence" value="ECO:0007669"/>
    <property type="project" value="InterPro"/>
</dbReference>
<dbReference type="InterPro" id="IPR029154">
    <property type="entry name" value="HIBADH-like_NADP-bd"/>
</dbReference>
<reference evidence="7 8" key="1">
    <citation type="submission" date="2020-03" db="EMBL/GenBank/DDBJ databases">
        <title>Whole genome shotgun sequence of Phytohabitans flavus NBRC 107702.</title>
        <authorList>
            <person name="Komaki H."/>
            <person name="Tamura T."/>
        </authorList>
    </citation>
    <scope>NUCLEOTIDE SEQUENCE [LARGE SCALE GENOMIC DNA]</scope>
    <source>
        <strain evidence="7 8">NBRC 107702</strain>
    </source>
</reference>
<dbReference type="InterPro" id="IPR015815">
    <property type="entry name" value="HIBADH-related"/>
</dbReference>
<dbReference type="AlphaFoldDB" id="A0A6F8XS78"/>
<proteinExistence type="inferred from homology"/>
<dbReference type="InterPro" id="IPR006115">
    <property type="entry name" value="6PGDH_NADP-bd"/>
</dbReference>
<dbReference type="InterPro" id="IPR013328">
    <property type="entry name" value="6PGD_dom2"/>
</dbReference>
<dbReference type="SUPFAM" id="SSF48179">
    <property type="entry name" value="6-phosphogluconate dehydrogenase C-terminal domain-like"/>
    <property type="match status" value="1"/>
</dbReference>
<evidence type="ECO:0000256" key="1">
    <source>
        <dbReference type="ARBA" id="ARBA00009080"/>
    </source>
</evidence>
<gene>
    <name evidence="7" type="ORF">Pflav_030110</name>
</gene>
<dbReference type="Proteomes" id="UP000502508">
    <property type="component" value="Chromosome"/>
</dbReference>
<dbReference type="GO" id="GO:0016616">
    <property type="term" value="F:oxidoreductase activity, acting on the CH-OH group of donors, NAD or NADP as acceptor"/>
    <property type="evidence" value="ECO:0007669"/>
    <property type="project" value="TreeGrafter"/>
</dbReference>
<evidence type="ECO:0000313" key="7">
    <source>
        <dbReference type="EMBL" id="BCB76601.1"/>
    </source>
</evidence>
<evidence type="ECO:0000256" key="2">
    <source>
        <dbReference type="ARBA" id="ARBA00023002"/>
    </source>
</evidence>
<dbReference type="InterPro" id="IPR002204">
    <property type="entry name" value="3-OH-isobutyrate_DH-rel_CS"/>
</dbReference>
<evidence type="ECO:0000313" key="8">
    <source>
        <dbReference type="Proteomes" id="UP000502508"/>
    </source>
</evidence>
<dbReference type="Gene3D" id="1.10.1040.10">
    <property type="entry name" value="N-(1-d-carboxylethyl)-l-norvaline Dehydrogenase, domain 2"/>
    <property type="match status" value="1"/>
</dbReference>
<evidence type="ECO:0000256" key="4">
    <source>
        <dbReference type="PIRSR" id="PIRSR000103-1"/>
    </source>
</evidence>
<dbReference type="SUPFAM" id="SSF51735">
    <property type="entry name" value="NAD(P)-binding Rossmann-fold domains"/>
    <property type="match status" value="1"/>
</dbReference>
<organism evidence="7 8">
    <name type="scientific">Phytohabitans flavus</name>
    <dbReference type="NCBI Taxonomy" id="1076124"/>
    <lineage>
        <taxon>Bacteria</taxon>
        <taxon>Bacillati</taxon>
        <taxon>Actinomycetota</taxon>
        <taxon>Actinomycetes</taxon>
        <taxon>Micromonosporales</taxon>
        <taxon>Micromonosporaceae</taxon>
    </lineage>
</organism>
<accession>A0A6F8XS78</accession>
<dbReference type="KEGG" id="pfla:Pflav_030110"/>
<comment type="similarity">
    <text evidence="1">Belongs to the HIBADH-related family.</text>
</comment>
<name>A0A6F8XS78_9ACTN</name>
<keyword evidence="8" id="KW-1185">Reference proteome</keyword>
<feature type="domain" description="3-hydroxyisobutyrate dehydrogenase-like NAD-binding" evidence="6">
    <location>
        <begin position="184"/>
        <end position="303"/>
    </location>
</feature>
<dbReference type="EMBL" id="AP022870">
    <property type="protein sequence ID" value="BCB76601.1"/>
    <property type="molecule type" value="Genomic_DNA"/>
</dbReference>
<evidence type="ECO:0000259" key="5">
    <source>
        <dbReference type="Pfam" id="PF03446"/>
    </source>
</evidence>
<evidence type="ECO:0000256" key="3">
    <source>
        <dbReference type="ARBA" id="ARBA00023027"/>
    </source>
</evidence>
<dbReference type="RefSeq" id="WP_173036610.1">
    <property type="nucleotide sequence ID" value="NZ_AP022870.1"/>
</dbReference>
<dbReference type="GO" id="GO:0016054">
    <property type="term" value="P:organic acid catabolic process"/>
    <property type="evidence" value="ECO:0007669"/>
    <property type="project" value="UniProtKB-ARBA"/>
</dbReference>
<dbReference type="PIRSF" id="PIRSF000103">
    <property type="entry name" value="HIBADH"/>
    <property type="match status" value="1"/>
</dbReference>
<dbReference type="Gene3D" id="3.40.50.720">
    <property type="entry name" value="NAD(P)-binding Rossmann-like Domain"/>
    <property type="match status" value="1"/>
</dbReference>
<dbReference type="PROSITE" id="PS00895">
    <property type="entry name" value="3_HYDROXYISOBUT_DH"/>
    <property type="match status" value="1"/>
</dbReference>